<dbReference type="PANTHER" id="PTHR30337">
    <property type="entry name" value="COMPONENT OF ATP-DEPENDENT DSDNA EXONUCLEASE"/>
    <property type="match status" value="1"/>
</dbReference>
<evidence type="ECO:0000256" key="1">
    <source>
        <dbReference type="ARBA" id="ARBA00022722"/>
    </source>
</evidence>
<evidence type="ECO:0000256" key="4">
    <source>
        <dbReference type="RuleBase" id="RU363069"/>
    </source>
</evidence>
<evidence type="ECO:0000256" key="3">
    <source>
        <dbReference type="ARBA" id="ARBA00022839"/>
    </source>
</evidence>
<name>A0ABS9CE80_9BACT</name>
<dbReference type="SUPFAM" id="SSF56300">
    <property type="entry name" value="Metallo-dependent phosphatases"/>
    <property type="match status" value="1"/>
</dbReference>
<evidence type="ECO:0000313" key="7">
    <source>
        <dbReference type="Proteomes" id="UP001200470"/>
    </source>
</evidence>
<dbReference type="InterPro" id="IPR041796">
    <property type="entry name" value="Mre11_N"/>
</dbReference>
<keyword evidence="4" id="KW-0235">DNA replication</keyword>
<dbReference type="Gene3D" id="3.60.21.10">
    <property type="match status" value="1"/>
</dbReference>
<keyword evidence="7" id="KW-1185">Reference proteome</keyword>
<dbReference type="EMBL" id="JADYTN010000008">
    <property type="protein sequence ID" value="MCF2563415.1"/>
    <property type="molecule type" value="Genomic_DNA"/>
</dbReference>
<dbReference type="PANTHER" id="PTHR30337:SF0">
    <property type="entry name" value="NUCLEASE SBCCD SUBUNIT D"/>
    <property type="match status" value="1"/>
</dbReference>
<dbReference type="Pfam" id="PF00149">
    <property type="entry name" value="Metallophos"/>
    <property type="match status" value="1"/>
</dbReference>
<dbReference type="InterPro" id="IPR029052">
    <property type="entry name" value="Metallo-depent_PP-like"/>
</dbReference>
<dbReference type="RefSeq" id="WP_301637803.1">
    <property type="nucleotide sequence ID" value="NZ_JADYTN010000008.1"/>
</dbReference>
<dbReference type="GO" id="GO:0004527">
    <property type="term" value="F:exonuclease activity"/>
    <property type="evidence" value="ECO:0007669"/>
    <property type="project" value="UniProtKB-KW"/>
</dbReference>
<keyword evidence="4" id="KW-0233">DNA recombination</keyword>
<keyword evidence="1 4" id="KW-0540">Nuclease</keyword>
<dbReference type="NCBIfam" id="TIGR00619">
    <property type="entry name" value="sbcd"/>
    <property type="match status" value="1"/>
</dbReference>
<reference evidence="6 7" key="1">
    <citation type="submission" date="2020-12" db="EMBL/GenBank/DDBJ databases">
        <title>Whole genome sequences of gut porcine anaerobes.</title>
        <authorList>
            <person name="Kubasova T."/>
            <person name="Jahodarova E."/>
            <person name="Rychlik I."/>
        </authorList>
    </citation>
    <scope>NUCLEOTIDE SEQUENCE [LARGE SCALE GENOMIC DNA]</scope>
    <source>
        <strain evidence="6 7">An925</strain>
    </source>
</reference>
<keyword evidence="3 4" id="KW-0269">Exonuclease</keyword>
<dbReference type="CDD" id="cd00840">
    <property type="entry name" value="MPP_Mre11_N"/>
    <property type="match status" value="1"/>
</dbReference>
<feature type="domain" description="Calcineurin-like phosphoesterase" evidence="5">
    <location>
        <begin position="1"/>
        <end position="213"/>
    </location>
</feature>
<protein>
    <recommendedName>
        <fullName evidence="4">Nuclease SbcCD subunit D</fullName>
    </recommendedName>
</protein>
<dbReference type="InterPro" id="IPR050535">
    <property type="entry name" value="DNA_Repair-Maintenance_Comp"/>
</dbReference>
<proteinExistence type="inferred from homology"/>
<dbReference type="InterPro" id="IPR004843">
    <property type="entry name" value="Calcineurin-like_PHP"/>
</dbReference>
<evidence type="ECO:0000256" key="2">
    <source>
        <dbReference type="ARBA" id="ARBA00022801"/>
    </source>
</evidence>
<organism evidence="6 7">
    <name type="scientific">Xylanibacter brevis</name>
    <dbReference type="NCBI Taxonomy" id="83231"/>
    <lineage>
        <taxon>Bacteria</taxon>
        <taxon>Pseudomonadati</taxon>
        <taxon>Bacteroidota</taxon>
        <taxon>Bacteroidia</taxon>
        <taxon>Bacteroidales</taxon>
        <taxon>Prevotellaceae</taxon>
        <taxon>Xylanibacter</taxon>
    </lineage>
</organism>
<evidence type="ECO:0000313" key="6">
    <source>
        <dbReference type="EMBL" id="MCF2563415.1"/>
    </source>
</evidence>
<comment type="subunit">
    <text evidence="4">Heterodimer of SbcC and SbcD.</text>
</comment>
<comment type="caution">
    <text evidence="6">The sequence shown here is derived from an EMBL/GenBank/DDBJ whole genome shotgun (WGS) entry which is preliminary data.</text>
</comment>
<comment type="similarity">
    <text evidence="4">Belongs to the SbcD family.</text>
</comment>
<keyword evidence="4" id="KW-0255">Endonuclease</keyword>
<dbReference type="InterPro" id="IPR004593">
    <property type="entry name" value="SbcD"/>
</dbReference>
<keyword evidence="2 4" id="KW-0378">Hydrolase</keyword>
<dbReference type="Proteomes" id="UP001200470">
    <property type="component" value="Unassembled WGS sequence"/>
</dbReference>
<keyword evidence="4" id="KW-0175">Coiled coil</keyword>
<gene>
    <name evidence="4" type="primary">sbcD</name>
    <name evidence="6" type="ORF">I6E12_04725</name>
</gene>
<evidence type="ECO:0000259" key="5">
    <source>
        <dbReference type="Pfam" id="PF00149"/>
    </source>
</evidence>
<feature type="coiled-coil region" evidence="4">
    <location>
        <begin position="390"/>
        <end position="417"/>
    </location>
</feature>
<sequence>MKILHTADLHLGQVIYQNYDRSDEHRHFFHRLEQWCEEEKPDALLVSGDVFDIQQPSATVKKAFTDYFVHLHQVCPQMHIVITAGNHDSASRIQADSSVWKLANAHLIGTPPAVDSLEQADGWQHQYIIKLDHGYVVALPYMAGERKGIIQSILDKVTEDNTLGLPVVMMAHQAVTGLDITGHGFDIGTLRTIDSDAMGSGFDYLALGHIHKPQTIGHLEDAMSDEVCYHAPVIRYSGSALHVSCDEAYPHTVSLVDIDQHQGRVQIRQLRIDELRHFHVLPSDGTSFTSADEALDAMKAFVAEGQRGYIRFRFDVNTGLPSNFGQMVYDALLPYDEEWRYNPKMLWTGVSADDASEKEKLVFEVAELQQMTDPMVFIERTLNQYPNLDLDDVRQAFEEVKAEMLLLSEEKQEKKRQKTKSVQP</sequence>
<accession>A0ABS9CE80</accession>
<comment type="function">
    <text evidence="4">SbcCD cleaves DNA hairpin structures. These structures can inhibit DNA replication and are intermediates in certain DNA recombination reactions. The complex acts as a 3'-&gt;5' double strand exonuclease that can open hairpins. It also has a 5' single-strand endonuclease activity.</text>
</comment>